<dbReference type="PROSITE" id="PS51035">
    <property type="entry name" value="BAG"/>
    <property type="match status" value="1"/>
</dbReference>
<keyword evidence="7" id="KW-1185">Reference proteome</keyword>
<feature type="compositionally biased region" description="Polar residues" evidence="4">
    <location>
        <begin position="202"/>
        <end position="212"/>
    </location>
</feature>
<evidence type="ECO:0000256" key="1">
    <source>
        <dbReference type="ARBA" id="ARBA00022860"/>
    </source>
</evidence>
<feature type="region of interest" description="Disordered" evidence="4">
    <location>
        <begin position="200"/>
        <end position="231"/>
    </location>
</feature>
<organism evidence="6 7">
    <name type="scientific">Dorcoceras hygrometricum</name>
    <dbReference type="NCBI Taxonomy" id="472368"/>
    <lineage>
        <taxon>Eukaryota</taxon>
        <taxon>Viridiplantae</taxon>
        <taxon>Streptophyta</taxon>
        <taxon>Embryophyta</taxon>
        <taxon>Tracheophyta</taxon>
        <taxon>Spermatophyta</taxon>
        <taxon>Magnoliopsida</taxon>
        <taxon>eudicotyledons</taxon>
        <taxon>Gunneridae</taxon>
        <taxon>Pentapetalae</taxon>
        <taxon>asterids</taxon>
        <taxon>lamiids</taxon>
        <taxon>Lamiales</taxon>
        <taxon>Gesneriaceae</taxon>
        <taxon>Didymocarpoideae</taxon>
        <taxon>Trichosporeae</taxon>
        <taxon>Loxocarpinae</taxon>
        <taxon>Dorcoceras</taxon>
    </lineage>
</organism>
<keyword evidence="1" id="KW-0112">Calmodulin-binding</keyword>
<dbReference type="PANTHER" id="PTHR33322">
    <property type="entry name" value="BAG DOMAIN CONTAINING PROTEIN, EXPRESSED"/>
    <property type="match status" value="1"/>
</dbReference>
<evidence type="ECO:0000259" key="5">
    <source>
        <dbReference type="PROSITE" id="PS51035"/>
    </source>
</evidence>
<reference evidence="6 7" key="1">
    <citation type="journal article" date="2015" name="Proc. Natl. Acad. Sci. U.S.A.">
        <title>The resurrection genome of Boea hygrometrica: A blueprint for survival of dehydration.</title>
        <authorList>
            <person name="Xiao L."/>
            <person name="Yang G."/>
            <person name="Zhang L."/>
            <person name="Yang X."/>
            <person name="Zhao S."/>
            <person name="Ji Z."/>
            <person name="Zhou Q."/>
            <person name="Hu M."/>
            <person name="Wang Y."/>
            <person name="Chen M."/>
            <person name="Xu Y."/>
            <person name="Jin H."/>
            <person name="Xiao X."/>
            <person name="Hu G."/>
            <person name="Bao F."/>
            <person name="Hu Y."/>
            <person name="Wan P."/>
            <person name="Li L."/>
            <person name="Deng X."/>
            <person name="Kuang T."/>
            <person name="Xiang C."/>
            <person name="Zhu J.K."/>
            <person name="Oliver M.J."/>
            <person name="He Y."/>
        </authorList>
    </citation>
    <scope>NUCLEOTIDE SEQUENCE [LARGE SCALE GENOMIC DNA]</scope>
    <source>
        <strain evidence="7">cv. XS01</strain>
    </source>
</reference>
<dbReference type="InterPro" id="IPR040400">
    <property type="entry name" value="BAG5/6/7/8"/>
</dbReference>
<evidence type="ECO:0000313" key="6">
    <source>
        <dbReference type="EMBL" id="KZV15790.1"/>
    </source>
</evidence>
<dbReference type="Pfam" id="PF02179">
    <property type="entry name" value="BAG"/>
    <property type="match status" value="1"/>
</dbReference>
<dbReference type="InterPro" id="IPR000048">
    <property type="entry name" value="IQ_motif_EF-hand-BS"/>
</dbReference>
<evidence type="ECO:0000256" key="4">
    <source>
        <dbReference type="SAM" id="MobiDB-lite"/>
    </source>
</evidence>
<dbReference type="GO" id="GO:0009506">
    <property type="term" value="C:plasmodesma"/>
    <property type="evidence" value="ECO:0007669"/>
    <property type="project" value="TreeGrafter"/>
</dbReference>
<dbReference type="Gene3D" id="1.20.58.120">
    <property type="entry name" value="BAG domain"/>
    <property type="match status" value="1"/>
</dbReference>
<keyword evidence="3" id="KW-0175">Coiled coil</keyword>
<dbReference type="InterPro" id="IPR003103">
    <property type="entry name" value="BAG_domain"/>
</dbReference>
<dbReference type="EMBL" id="KV019621">
    <property type="protein sequence ID" value="KZV15790.1"/>
    <property type="molecule type" value="Genomic_DNA"/>
</dbReference>
<accession>A0A2Z7AA20</accession>
<dbReference type="Pfam" id="PF00612">
    <property type="entry name" value="IQ"/>
    <property type="match status" value="1"/>
</dbReference>
<protein>
    <submittedName>
        <fullName evidence="6">Bcl-2-associated athanogene-like protein</fullName>
    </submittedName>
</protein>
<dbReference type="GO" id="GO:0006457">
    <property type="term" value="P:protein folding"/>
    <property type="evidence" value="ECO:0007669"/>
    <property type="project" value="TreeGrafter"/>
</dbReference>
<dbReference type="InterPro" id="IPR036533">
    <property type="entry name" value="BAG_dom_sf"/>
</dbReference>
<keyword evidence="2" id="KW-0143">Chaperone</keyword>
<feature type="coiled-coil region" evidence="3">
    <location>
        <begin position="437"/>
        <end position="478"/>
    </location>
</feature>
<dbReference type="AlphaFoldDB" id="A0A2Z7AA20"/>
<dbReference type="PANTHER" id="PTHR33322:SF4">
    <property type="entry name" value="BAG DOMAIN CONTAINING PROTEIN, EXPRESSED"/>
    <property type="match status" value="1"/>
</dbReference>
<name>A0A2Z7AA20_9LAMI</name>
<dbReference type="GO" id="GO:0051087">
    <property type="term" value="F:protein-folding chaperone binding"/>
    <property type="evidence" value="ECO:0007669"/>
    <property type="project" value="InterPro"/>
</dbReference>
<gene>
    <name evidence="6" type="ORF">F511_02006</name>
</gene>
<dbReference type="SMART" id="SM00015">
    <property type="entry name" value="IQ"/>
    <property type="match status" value="1"/>
</dbReference>
<evidence type="ECO:0000256" key="3">
    <source>
        <dbReference type="SAM" id="Coils"/>
    </source>
</evidence>
<feature type="domain" description="BAG" evidence="5">
    <location>
        <begin position="96"/>
        <end position="173"/>
    </location>
</feature>
<feature type="coiled-coil region" evidence="3">
    <location>
        <begin position="90"/>
        <end position="117"/>
    </location>
</feature>
<dbReference type="PROSITE" id="PS50096">
    <property type="entry name" value="IQ"/>
    <property type="match status" value="1"/>
</dbReference>
<proteinExistence type="predicted"/>
<dbReference type="OrthoDB" id="1923217at2759"/>
<dbReference type="CDD" id="cd23767">
    <property type="entry name" value="IQCD"/>
    <property type="match status" value="1"/>
</dbReference>
<feature type="compositionally biased region" description="Acidic residues" evidence="4">
    <location>
        <begin position="213"/>
        <end position="222"/>
    </location>
</feature>
<sequence length="503" mass="56870">MDHPFRSWYEPPAQQRRPYAYHPSLFGVPVYPVDPTRKTRQPAYAERQPPVETKSSRRVVQIPVQFFGSDSDRRVESALRIQRVFRGFLVRKSVRKIKEIEAQVDEIEARLLRDEVVEMIRGNERERLRMSESLMNLLLKLDGIRGIDSGIRVCRKGVTRKAVALQEKIDAICCPDSVGYADCKLENGDGVHDAAELEGSRYENSANTSNPNDCEEMLDDSGEGSKGLNSEKMDVERDSLLAGEMDVAVASEANPGEEETLVEIRTDTLKNLDFDEDNVDCVREMLVQHNGNDMIHEEGKEDDDSGNCEFLANSELGGILGGDVEAEKGILEVERNHLITSVGEVTPETGPVHGISEDLEFDEGEAEKEMLAFPDGRGEKLCDLNKELKGEDSLEVGDGTMEVEREHLDSRPVVRSGEDMAAVVENEEFNRRNCGLLKQLMEENKKMMNTMTQLYERNEMQLQMLDALANRVEFLEKAYLCDKLRNRRKKMKKNKCAATCVED</sequence>
<dbReference type="SUPFAM" id="SSF63491">
    <property type="entry name" value="BAG domain"/>
    <property type="match status" value="1"/>
</dbReference>
<evidence type="ECO:0000313" key="7">
    <source>
        <dbReference type="Proteomes" id="UP000250235"/>
    </source>
</evidence>
<dbReference type="Proteomes" id="UP000250235">
    <property type="component" value="Unassembled WGS sequence"/>
</dbReference>
<evidence type="ECO:0000256" key="2">
    <source>
        <dbReference type="ARBA" id="ARBA00023186"/>
    </source>
</evidence>
<dbReference type="SMART" id="SM00264">
    <property type="entry name" value="BAG"/>
    <property type="match status" value="1"/>
</dbReference>
<dbReference type="GO" id="GO:0005516">
    <property type="term" value="F:calmodulin binding"/>
    <property type="evidence" value="ECO:0007669"/>
    <property type="project" value="UniProtKB-KW"/>
</dbReference>